<dbReference type="AlphaFoldDB" id="A0A6N2L4T4"/>
<sequence length="432" mass="49905">MADGWTNRRNAPIVNFLAYSPRGTDFEKIKRHCWRCCKEVGQENIVQFVSDNVASFKAAGKALQQRKEFTNGHDLCRPGITRFATHFLSLQCILKFKKELRQMFTCTKWVESSHGKSRVGKEIAAIILQDNDFWPRCAHIINVSDFSRVLRLADSEEKPSMGYLYEAMDKAKEAIKIRLKNRMSQYGPYIRVIDARWDKQLHSPLHAAGCFLNPGIYFRPSFSKQREVTRGLLTTIMRLVPDCDTQDNIIAQIEEYKRATGLFGVTVAIRNREKLNPELQKFAIRVLSQCCSATGCERNWSVFEFIHSKNRNRLEHKRLNDLVFVRYNLKIQQRNMSRTRDALDPISLDNIDLLNEWICEEPGLLDGDDISWESIEAPFATLNLDDDETCVNEENELGGDDQLLECLADDCPYVPQPDQDPYFYINDVVEDV</sequence>
<dbReference type="GO" id="GO:0046983">
    <property type="term" value="F:protein dimerization activity"/>
    <property type="evidence" value="ECO:0007669"/>
    <property type="project" value="InterPro"/>
</dbReference>
<dbReference type="InterPro" id="IPR012337">
    <property type="entry name" value="RNaseH-like_sf"/>
</dbReference>
<reference evidence="2" key="1">
    <citation type="submission" date="2019-03" db="EMBL/GenBank/DDBJ databases">
        <authorList>
            <person name="Mank J."/>
            <person name="Almeida P."/>
        </authorList>
    </citation>
    <scope>NUCLEOTIDE SEQUENCE</scope>
    <source>
        <strain evidence="2">78183</strain>
    </source>
</reference>
<gene>
    <name evidence="2" type="ORF">SVIM_LOCUS166382</name>
</gene>
<dbReference type="PANTHER" id="PTHR32166:SF122">
    <property type="entry name" value="OS09G0499600 PROTEIN"/>
    <property type="match status" value="1"/>
</dbReference>
<dbReference type="EMBL" id="CAADRP010001013">
    <property type="protein sequence ID" value="VFU34582.1"/>
    <property type="molecule type" value="Genomic_DNA"/>
</dbReference>
<dbReference type="SUPFAM" id="SSF53098">
    <property type="entry name" value="Ribonuclease H-like"/>
    <property type="match status" value="1"/>
</dbReference>
<evidence type="ECO:0000259" key="1">
    <source>
        <dbReference type="Pfam" id="PF05699"/>
    </source>
</evidence>
<evidence type="ECO:0000313" key="2">
    <source>
        <dbReference type="EMBL" id="VFU34582.1"/>
    </source>
</evidence>
<dbReference type="PANTHER" id="PTHR32166">
    <property type="entry name" value="OSJNBA0013A04.12 PROTEIN"/>
    <property type="match status" value="1"/>
</dbReference>
<dbReference type="Pfam" id="PF05699">
    <property type="entry name" value="Dimer_Tnp_hAT"/>
    <property type="match status" value="1"/>
</dbReference>
<feature type="domain" description="HAT C-terminal dimerisation" evidence="1">
    <location>
        <begin position="271"/>
        <end position="329"/>
    </location>
</feature>
<dbReference type="InterPro" id="IPR008906">
    <property type="entry name" value="HATC_C_dom"/>
</dbReference>
<organism evidence="2">
    <name type="scientific">Salix viminalis</name>
    <name type="common">Common osier</name>
    <name type="synonym">Basket willow</name>
    <dbReference type="NCBI Taxonomy" id="40686"/>
    <lineage>
        <taxon>Eukaryota</taxon>
        <taxon>Viridiplantae</taxon>
        <taxon>Streptophyta</taxon>
        <taxon>Embryophyta</taxon>
        <taxon>Tracheophyta</taxon>
        <taxon>Spermatophyta</taxon>
        <taxon>Magnoliopsida</taxon>
        <taxon>eudicotyledons</taxon>
        <taxon>Gunneridae</taxon>
        <taxon>Pentapetalae</taxon>
        <taxon>rosids</taxon>
        <taxon>fabids</taxon>
        <taxon>Malpighiales</taxon>
        <taxon>Salicaceae</taxon>
        <taxon>Saliceae</taxon>
        <taxon>Salix</taxon>
    </lineage>
</organism>
<proteinExistence type="predicted"/>
<protein>
    <recommendedName>
        <fullName evidence="1">HAT C-terminal dimerisation domain-containing protein</fullName>
    </recommendedName>
</protein>
<accession>A0A6N2L4T4</accession>
<name>A0A6N2L4T4_SALVM</name>